<feature type="domain" description="HNH nuclease" evidence="1">
    <location>
        <begin position="2"/>
        <end position="54"/>
    </location>
</feature>
<dbReference type="Pfam" id="PF01844">
    <property type="entry name" value="HNH"/>
    <property type="match status" value="1"/>
</dbReference>
<dbReference type="Gene3D" id="1.10.30.50">
    <property type="match status" value="1"/>
</dbReference>
<dbReference type="InterPro" id="IPR003615">
    <property type="entry name" value="HNH_nuc"/>
</dbReference>
<dbReference type="GO" id="GO:0003676">
    <property type="term" value="F:nucleic acid binding"/>
    <property type="evidence" value="ECO:0007669"/>
    <property type="project" value="InterPro"/>
</dbReference>
<dbReference type="SMART" id="SM00507">
    <property type="entry name" value="HNHc"/>
    <property type="match status" value="1"/>
</dbReference>
<name>A0AAU2W4T2_9ACTN</name>
<dbReference type="InterPro" id="IPR002711">
    <property type="entry name" value="HNH"/>
</dbReference>
<evidence type="ECO:0000259" key="1">
    <source>
        <dbReference type="SMART" id="SM00507"/>
    </source>
</evidence>
<dbReference type="EMBL" id="CP108313">
    <property type="protein sequence ID" value="WTW74046.1"/>
    <property type="molecule type" value="Genomic_DNA"/>
</dbReference>
<evidence type="ECO:0000313" key="2">
    <source>
        <dbReference type="EMBL" id="WTW74046.1"/>
    </source>
</evidence>
<dbReference type="GO" id="GO:0008270">
    <property type="term" value="F:zinc ion binding"/>
    <property type="evidence" value="ECO:0007669"/>
    <property type="project" value="InterPro"/>
</dbReference>
<keyword evidence="2" id="KW-0255">Endonuclease</keyword>
<dbReference type="CDD" id="cd00085">
    <property type="entry name" value="HNHc"/>
    <property type="match status" value="1"/>
</dbReference>
<organism evidence="2">
    <name type="scientific">Streptomyces sp. NBC_00008</name>
    <dbReference type="NCBI Taxonomy" id="2903610"/>
    <lineage>
        <taxon>Bacteria</taxon>
        <taxon>Bacillati</taxon>
        <taxon>Actinomycetota</taxon>
        <taxon>Actinomycetes</taxon>
        <taxon>Kitasatosporales</taxon>
        <taxon>Streptomycetaceae</taxon>
        <taxon>Streptomyces</taxon>
    </lineage>
</organism>
<sequence length="110" mass="12054">MQVLKRDSYRCVVCGRKATDHIDLEIHVHHLVPWRMHGPTAEENLVTLCGTCHKGLGPDFEPSLRELAGLPGKSEPLDMDNSEFNAEVDRYRGFVAGATSEAPTPASDGP</sequence>
<reference evidence="2" key="1">
    <citation type="submission" date="2022-10" db="EMBL/GenBank/DDBJ databases">
        <title>The complete genomes of actinobacterial strains from the NBC collection.</title>
        <authorList>
            <person name="Joergensen T.S."/>
            <person name="Alvarez Arevalo M."/>
            <person name="Sterndorff E.B."/>
            <person name="Faurdal D."/>
            <person name="Vuksanovic O."/>
            <person name="Mourched A.-S."/>
            <person name="Charusanti P."/>
            <person name="Shaw S."/>
            <person name="Blin K."/>
            <person name="Weber T."/>
        </authorList>
    </citation>
    <scope>NUCLEOTIDE SEQUENCE</scope>
    <source>
        <strain evidence="2">NBC_00008</strain>
    </source>
</reference>
<keyword evidence="2" id="KW-0378">Hydrolase</keyword>
<protein>
    <submittedName>
        <fullName evidence="2">HNH endonuclease</fullName>
    </submittedName>
</protein>
<dbReference type="AlphaFoldDB" id="A0AAU2W4T2"/>
<gene>
    <name evidence="2" type="ORF">OG398_28855</name>
</gene>
<accession>A0AAU2W4T2</accession>
<dbReference type="GO" id="GO:0004519">
    <property type="term" value="F:endonuclease activity"/>
    <property type="evidence" value="ECO:0007669"/>
    <property type="project" value="UniProtKB-KW"/>
</dbReference>
<proteinExistence type="predicted"/>
<keyword evidence="2" id="KW-0540">Nuclease</keyword>